<dbReference type="PANTHER" id="PTHR35526:SF6">
    <property type="entry name" value="SLR1861 PROTEIN"/>
    <property type="match status" value="1"/>
</dbReference>
<proteinExistence type="predicted"/>
<dbReference type="eggNOG" id="COG2172">
    <property type="taxonomic scope" value="Bacteria"/>
</dbReference>
<dbReference type="GO" id="GO:0004722">
    <property type="term" value="F:protein serine/threonine phosphatase activity"/>
    <property type="evidence" value="ECO:0007669"/>
    <property type="project" value="UniProtKB-EC"/>
</dbReference>
<dbReference type="Gene3D" id="3.30.565.10">
    <property type="entry name" value="Histidine kinase-like ATPase, C-terminal domain"/>
    <property type="match status" value="1"/>
</dbReference>
<dbReference type="AlphaFoldDB" id="H6SNB9"/>
<evidence type="ECO:0000313" key="3">
    <source>
        <dbReference type="EMBL" id="CCG06995.1"/>
    </source>
</evidence>
<dbReference type="InterPro" id="IPR036890">
    <property type="entry name" value="HATPase_C_sf"/>
</dbReference>
<feature type="domain" description="Histidine kinase/HSP90-like ATPase" evidence="2">
    <location>
        <begin position="6"/>
        <end position="131"/>
    </location>
</feature>
<dbReference type="InterPro" id="IPR050267">
    <property type="entry name" value="Anti-sigma-factor_SerPK"/>
</dbReference>
<dbReference type="HOGENOM" id="CLU_090336_24_2_5"/>
<dbReference type="PATRIC" id="fig|1150469.3.peg.431"/>
<dbReference type="GO" id="GO:0004674">
    <property type="term" value="F:protein serine/threonine kinase activity"/>
    <property type="evidence" value="ECO:0007669"/>
    <property type="project" value="UniProtKB-KW"/>
</dbReference>
<evidence type="ECO:0000259" key="2">
    <source>
        <dbReference type="Pfam" id="PF13581"/>
    </source>
</evidence>
<dbReference type="EMBL" id="HE663493">
    <property type="protein sequence ID" value="CCG06995.1"/>
    <property type="molecule type" value="Genomic_DNA"/>
</dbReference>
<keyword evidence="1" id="KW-0418">Kinase</keyword>
<protein>
    <submittedName>
        <fullName evidence="3">Stage II sporulation E</fullName>
        <ecNumber evidence="3">3.1.3.16</ecNumber>
    </submittedName>
</protein>
<dbReference type="RefSeq" id="WP_014413635.1">
    <property type="nucleotide sequence ID" value="NC_017059.1"/>
</dbReference>
<evidence type="ECO:0000256" key="1">
    <source>
        <dbReference type="ARBA" id="ARBA00022527"/>
    </source>
</evidence>
<name>H6SNB9_PARPM</name>
<keyword evidence="1" id="KW-0808">Transferase</keyword>
<reference evidence="3 4" key="1">
    <citation type="submission" date="2012-02" db="EMBL/GenBank/DDBJ databases">
        <title>Shotgun genome sequence of Phaeospirillum photometricum DSM 122.</title>
        <authorList>
            <person name="Duquesne K."/>
            <person name="Sturgis J."/>
        </authorList>
    </citation>
    <scope>NUCLEOTIDE SEQUENCE [LARGE SCALE GENOMIC DNA]</scope>
    <source>
        <strain evidence="4">DSM122</strain>
    </source>
</reference>
<dbReference type="OrthoDB" id="9792240at2"/>
<dbReference type="KEGG" id="rpm:RSPPHO_00369"/>
<keyword evidence="3" id="KW-0378">Hydrolase</keyword>
<gene>
    <name evidence="3" type="ORF">RSPPHO_00369</name>
</gene>
<dbReference type="EC" id="3.1.3.16" evidence="3"/>
<dbReference type="InterPro" id="IPR003594">
    <property type="entry name" value="HATPase_dom"/>
</dbReference>
<keyword evidence="1" id="KW-0723">Serine/threonine-protein kinase</keyword>
<keyword evidence="4" id="KW-1185">Reference proteome</keyword>
<dbReference type="Proteomes" id="UP000033220">
    <property type="component" value="Chromosome DSM 122"/>
</dbReference>
<sequence>MSSARFPAVLDSLAPVRDLVKQSAVAAGLSSAQAYRLMLAVDEVATNIIVHGYQENGLSGVLDLTLTLEDGDIIVTLEDDAVPFDPASLDPPLDEDLAQPLDDREEGGLGIMLAMDGVDRFAYERTEGRNRNRFAVRIREG</sequence>
<dbReference type="CDD" id="cd16936">
    <property type="entry name" value="HATPase_RsbW-like"/>
    <property type="match status" value="1"/>
</dbReference>
<dbReference type="PANTHER" id="PTHR35526">
    <property type="entry name" value="ANTI-SIGMA-F FACTOR RSBW-RELATED"/>
    <property type="match status" value="1"/>
</dbReference>
<evidence type="ECO:0000313" key="4">
    <source>
        <dbReference type="Proteomes" id="UP000033220"/>
    </source>
</evidence>
<accession>H6SNB9</accession>
<organism evidence="3 4">
    <name type="scientific">Pararhodospirillum photometricum DSM 122</name>
    <dbReference type="NCBI Taxonomy" id="1150469"/>
    <lineage>
        <taxon>Bacteria</taxon>
        <taxon>Pseudomonadati</taxon>
        <taxon>Pseudomonadota</taxon>
        <taxon>Alphaproteobacteria</taxon>
        <taxon>Rhodospirillales</taxon>
        <taxon>Rhodospirillaceae</taxon>
        <taxon>Pararhodospirillum</taxon>
    </lineage>
</organism>
<dbReference type="SUPFAM" id="SSF55874">
    <property type="entry name" value="ATPase domain of HSP90 chaperone/DNA topoisomerase II/histidine kinase"/>
    <property type="match status" value="1"/>
</dbReference>
<dbReference type="Pfam" id="PF13581">
    <property type="entry name" value="HATPase_c_2"/>
    <property type="match status" value="1"/>
</dbReference>
<dbReference type="STRING" id="1150469.RSPPHO_00369"/>